<dbReference type="Gene3D" id="3.80.10.10">
    <property type="entry name" value="Ribonuclease Inhibitor"/>
    <property type="match status" value="1"/>
</dbReference>
<dbReference type="Proteomes" id="UP000020773">
    <property type="component" value="Unassembled WGS sequence"/>
</dbReference>
<dbReference type="PATRIC" id="fig|1339316.3.peg.2827"/>
<dbReference type="RefSeq" id="WP_042971538.1">
    <property type="nucleotide sequence ID" value="NZ_JGDB01000184.1"/>
</dbReference>
<comment type="caution">
    <text evidence="1">The sequence shown here is derived from an EMBL/GenBank/DDBJ whole genome shotgun (WGS) entry which is preliminary data.</text>
</comment>
<dbReference type="InterPro" id="IPR032675">
    <property type="entry name" value="LRR_dom_sf"/>
</dbReference>
<name>A0A015VWG3_BACFG</name>
<reference evidence="1 2" key="1">
    <citation type="submission" date="2014-02" db="EMBL/GenBank/DDBJ databases">
        <authorList>
            <person name="Sears C."/>
            <person name="Carroll K."/>
            <person name="Sack B.R."/>
            <person name="Qadri F."/>
            <person name="Myers L.L."/>
            <person name="Chung G.-T."/>
            <person name="Escheverria P."/>
            <person name="Fraser C.M."/>
            <person name="Sadzewicz L."/>
            <person name="Shefchek K.A."/>
            <person name="Tallon L."/>
            <person name="Das S.P."/>
            <person name="Daugherty S."/>
            <person name="Mongodin E.F."/>
        </authorList>
    </citation>
    <scope>NUCLEOTIDE SEQUENCE [LARGE SCALE GENOMIC DNA]</scope>
    <source>
        <strain evidence="2">3998T(B)3</strain>
    </source>
</reference>
<accession>A0A015VWG3</accession>
<evidence type="ECO:0000313" key="1">
    <source>
        <dbReference type="EMBL" id="EXY90328.1"/>
    </source>
</evidence>
<protein>
    <submittedName>
        <fullName evidence="1">CotH family protein</fullName>
    </submittedName>
</protein>
<evidence type="ECO:0000313" key="2">
    <source>
        <dbReference type="Proteomes" id="UP000020773"/>
    </source>
</evidence>
<gene>
    <name evidence="1" type="ORF">M125_2966</name>
</gene>
<proteinExistence type="predicted"/>
<dbReference type="InterPro" id="IPR014867">
    <property type="entry name" value="Spore_coat_CotH_CotH2/3/7"/>
</dbReference>
<organism evidence="1 2">
    <name type="scientific">Bacteroides fragilis str. 3998T(B)3</name>
    <dbReference type="NCBI Taxonomy" id="1339316"/>
    <lineage>
        <taxon>Bacteria</taxon>
        <taxon>Pseudomonadati</taxon>
        <taxon>Bacteroidota</taxon>
        <taxon>Bacteroidia</taxon>
        <taxon>Bacteroidales</taxon>
        <taxon>Bacteroidaceae</taxon>
        <taxon>Bacteroides</taxon>
    </lineage>
</organism>
<dbReference type="EMBL" id="JGDB01000184">
    <property type="protein sequence ID" value="EXY90328.1"/>
    <property type="molecule type" value="Genomic_DNA"/>
</dbReference>
<dbReference type="SUPFAM" id="SSF52047">
    <property type="entry name" value="RNI-like"/>
    <property type="match status" value="1"/>
</dbReference>
<dbReference type="Pfam" id="PF08757">
    <property type="entry name" value="CotH"/>
    <property type="match status" value="1"/>
</dbReference>
<sequence>MAITNEEKEAIVKDVLNQVKANSQGVSELETVSSLTGVNSLPAMQGSKVVVVPVSLLSKPATDAAVKAEDAAKEAKEKADYASQKGEDAAKKASVAEKAAEEARKAALEAGNVINKYENTAGAALRGATARFSGIVENVTIQQLQSTDEGGTVVYVRSSHVFAYFIGDKYYNDWNVQDVPAADLYMNAARTEMLKDKIYLYDGILYVWDNEKGDLVKSSGSGSGSGFYNVTHLHPLENGYYTKATAIAAMKDAEIEDEDKPGTIITFETSAGKWEDYRFEGTGTDSFLVPSAWSRHGGGDAIKKLHVTMGTESKDITPDAEGTGTINIPVVNVDETLTPDGTNPVQGKAVHAAIENIQAGASVLLNTIGEGDDKAFSISLLDKNGEVLSTTESFTGGGGGSIATTKIVLTRITANPTVKLGDTVKLQFIYDQIDTASGNSTGNGAKATITVTRGAVSSSYELDIAAGSTTTLDVTKYIGTGSNTVRIRVVAGSGEEQQVSSISWTVTAILLTLASSFNVAMVIHKGDTVSVPFALTGSGSKTLRMYIDGKDTEDRTIGTSSANGSFSVNTSGLSHGSHSVQLVAELEQADGSLIKSNSIYFDLAVREEGKNTPVFATRFDYSDGTVIKSGSRPYIPVSQYDNYTLVYAAYNPKEIPTTVKVYEGGNLISSASVSFVRTELQSRAMNAGVVQCSMVCGTGQYVFSLEVSKSDLQITEPTDNMVLKLSATGRSNSDVNREEWRYNDIETVFTGFKWGGDGWMNGALRMTDDARAEVRFQPLAAPESNATGAMAFMIRYKVTNVMDENAEVVRCVDKNGTGFVITTQEAKMVSRGNSTVITKFATDEIYNIGFVAYPKAGAQSTEDEKLNDNMLYLYVNGIMSGSVQRGASDSIYQDFPQYIAMGSGGCTLDVYSMRAYTVYLTDSQMLDAYMMDLGGADELVGKYEENNVLDGNGEISVDSLPYNLPYIIITGQQENGVPTVLQAAVNNNKKTKYDISEALYVDRSNPAMNFRLVGGCISLQGTSSLAYPTKNYRLYIKNANKEAGQIYLGCDAQGIGGVLQADAKYSFRAATSDQKQAAPVDCWCFKADYAESSSSHNTGMAKMVHRVLKSAGELTPVQKHVSGDYPYDVRTTVDGFPCMLFYRNTVDDMPQFLGKFNFNNDKSTEAVFGFLDIPGYHDQQWVADRFGGQNPTECWEFLNNDYEMGMFLDDDFDALDEDGTPHWLKVFEARFPDDDDINAQYEAGTKKPENLMRVVKWVKSTQNDGAKFKAELPDYFDVDYLCDYYMFTEIFGCVDQRVKNMMMAFWYDPDKAKMLAYMIFYDNDTILGVRNDGRLKYNWDLDNDTVDTELTTPEKTVYAYAGHDSVLWKNLREQFPDELGAAYKRLRARMTNELVFNIFDDEQSGKFCERIYNIDALNKYVTPKTKGVEVNQNGQVSTVTYSYLEAMQGSRKAHRHWWLTNRFGLFDARYMTGQYTVTDLTFKGNSAAGATIRAWATRDFYFTFVREAAVLKQSKVSAGTEWSFTYDQMANVGTIFHFYGGEYARKIDLSAWGGFTDLNLPRLPRLEELVMGRSGSIYNLTEIAIGDKLPMLQKLDVRNYVLLPSLDLSECSRLVEVEAGGCSSLATMNFAEGCPLNKLHLPDGYQTLTLRSLPGIKRSGITFDNMQSLTGLWVENCASLDGFALFKEVLGRTGSKLKYIRITGLELEGDGSDLKKWYDAGLGGIDASGNTTGSRCKLCGTYKLTKYLNDDIYSKYAERFDELNIRQPQYTMIEFDDTVADDANISNLDNETGYKYGNSYIPSAHITGIMNRRFRCLGKQGVKGTMTIYPLHDEDSNYYADAEQVTGCSPAKLDSSEGDVFVYEPHYWYKGINDYLNNKKYSCFSTNEEMPDTPECTVITYEDIVAAKGIKTGNKIQVGKQDIQSSYVADTNYSCMTVAVIGYKRVRFPSVLGSSLIGAVFADDSGRIIDSVMVDTLNAKFVDGMYLISEVPEGATKLHFTTRNSSDFDCVVLSNSDKIEDLEPDWVEHSACLVGCFQAVTIGSKLYSAVNGQTSVASLTQPDMTYYADQRGLQLIDWEMHKDIANLFFARYGRRDSQDQCGYGQNTNGRIMGTTSILGMRDTVNPDHKTEWCWYKTQDEYGADKYVQIASSNCLGYENIYGNKAEWVGKVGLPNTTANEQYKMVIEMPDGSTRKVKTGTSGGYLTGVVHQKYMDVVCAMTQQGSSTTYYCDEFIPSSAAGRVVYRSNNNANANAGVCRAYCGYDSSDTNTSSVLVSPSAVKS</sequence>